<dbReference type="GO" id="GO:0046540">
    <property type="term" value="C:U4/U6 x U5 tri-snRNP complex"/>
    <property type="evidence" value="ECO:0007669"/>
    <property type="project" value="TreeGrafter"/>
</dbReference>
<feature type="repeat" description="WD" evidence="3">
    <location>
        <begin position="482"/>
        <end position="524"/>
    </location>
</feature>
<keyword evidence="6" id="KW-1185">Reference proteome</keyword>
<dbReference type="PANTHER" id="PTHR19846:SF0">
    <property type="entry name" value="PRE-MRNA PROCESSING FACTOR 4"/>
    <property type="match status" value="1"/>
</dbReference>
<dbReference type="Gene3D" id="4.10.280.110">
    <property type="entry name" value="Pre-mRNA processing factor 4 domain"/>
    <property type="match status" value="1"/>
</dbReference>
<name>A0A834NAI2_VESPE</name>
<dbReference type="PROSITE" id="PS00678">
    <property type="entry name" value="WD_REPEATS_1"/>
    <property type="match status" value="2"/>
</dbReference>
<organism evidence="5 6">
    <name type="scientific">Vespula pensylvanica</name>
    <name type="common">Western yellow jacket</name>
    <name type="synonym">Wasp</name>
    <dbReference type="NCBI Taxonomy" id="30213"/>
    <lineage>
        <taxon>Eukaryota</taxon>
        <taxon>Metazoa</taxon>
        <taxon>Ecdysozoa</taxon>
        <taxon>Arthropoda</taxon>
        <taxon>Hexapoda</taxon>
        <taxon>Insecta</taxon>
        <taxon>Pterygota</taxon>
        <taxon>Neoptera</taxon>
        <taxon>Endopterygota</taxon>
        <taxon>Hymenoptera</taxon>
        <taxon>Apocrita</taxon>
        <taxon>Aculeata</taxon>
        <taxon>Vespoidea</taxon>
        <taxon>Vespidae</taxon>
        <taxon>Vespinae</taxon>
        <taxon>Vespula</taxon>
    </lineage>
</organism>
<evidence type="ECO:0000313" key="5">
    <source>
        <dbReference type="EMBL" id="KAF7401855.1"/>
    </source>
</evidence>
<accession>A0A834NAI2</accession>
<sequence length="561" mass="63397">MDSLGRTLDETHKTLTSRSVRWKNYNDTRRRTNLSAMSDDEDLVYVKKQKIVHYGSLEEAERTRLAAAADCSEEEKEAANSNDALNVSSLVGNIHISNEYMELEDEMSKDRQALLEEFERRKKARQINVSTDDSEVKKNLRQLGEPICLFGEGPADRRTRLRELLASLGEDAIKKKHEEEEKPAHAVERDTESTWYHEGPESLQIARYWIATFSLARAKIRLEKARQDFELPGATRTARRQELLKKLQALSIYCSQIGDTRPISFCQFSPNSKILATASWSGLCKLWSVPDCTLLRTLQGHTCNVSCIVFHPNVSLSEDVLGDGAGQTCVLASCASDGTVKLWSGGKGEEPLAEVEGHEPHRVSRIAFHPSGRFLGTCCYDASWRLWDLEQQAEVLHQEGHARAVHCMSFQWDGSVNATGGHDSFGRVWDLRTGRCIMFMEGHLKSIFGIDFSPNGYHIATASEDNTCKIWDLRKRSCIYTIPAHTNLLSDVKYQRGEGQYLVTSSYDNTAKIWSNKTWQPLKTLPGHDGKVMCVDVSPDHKFIATSSYDRTFKLWAPENI</sequence>
<evidence type="ECO:0000259" key="4">
    <source>
        <dbReference type="SMART" id="SM00500"/>
    </source>
</evidence>
<dbReference type="InterPro" id="IPR036322">
    <property type="entry name" value="WD40_repeat_dom_sf"/>
</dbReference>
<gene>
    <name evidence="5" type="ORF">H0235_015191</name>
</gene>
<dbReference type="Gene3D" id="2.130.10.10">
    <property type="entry name" value="YVTN repeat-like/Quinoprotein amine dehydrogenase"/>
    <property type="match status" value="2"/>
</dbReference>
<dbReference type="GO" id="GO:0000398">
    <property type="term" value="P:mRNA splicing, via spliceosome"/>
    <property type="evidence" value="ECO:0007669"/>
    <property type="project" value="TreeGrafter"/>
</dbReference>
<dbReference type="SMART" id="SM00500">
    <property type="entry name" value="SFM"/>
    <property type="match status" value="1"/>
</dbReference>
<feature type="repeat" description="WD" evidence="3">
    <location>
        <begin position="440"/>
        <end position="481"/>
    </location>
</feature>
<feature type="repeat" description="WD" evidence="3">
    <location>
        <begin position="398"/>
        <end position="439"/>
    </location>
</feature>
<evidence type="ECO:0000256" key="1">
    <source>
        <dbReference type="ARBA" id="ARBA00022574"/>
    </source>
</evidence>
<reference evidence="5" key="1">
    <citation type="journal article" date="2020" name="G3 (Bethesda)">
        <title>High-Quality Assemblies for Three Invasive Social Wasps from the &lt;i&gt;Vespula&lt;/i&gt; Genus.</title>
        <authorList>
            <person name="Harrop T.W.R."/>
            <person name="Guhlin J."/>
            <person name="McLaughlin G.M."/>
            <person name="Permina E."/>
            <person name="Stockwell P."/>
            <person name="Gilligan J."/>
            <person name="Le Lec M.F."/>
            <person name="Gruber M.A.M."/>
            <person name="Quinn O."/>
            <person name="Lovegrove M."/>
            <person name="Duncan E.J."/>
            <person name="Remnant E.J."/>
            <person name="Van Eeckhoven J."/>
            <person name="Graham B."/>
            <person name="Knapp R.A."/>
            <person name="Langford K.W."/>
            <person name="Kronenberg Z."/>
            <person name="Press M.O."/>
            <person name="Eacker S.M."/>
            <person name="Wilson-Rankin E.E."/>
            <person name="Purcell J."/>
            <person name="Lester P.J."/>
            <person name="Dearden P.K."/>
        </authorList>
    </citation>
    <scope>NUCLEOTIDE SEQUENCE</scope>
    <source>
        <strain evidence="5">Volc-1</strain>
    </source>
</reference>
<dbReference type="GO" id="GO:0017070">
    <property type="term" value="F:U6 snRNA binding"/>
    <property type="evidence" value="ECO:0007669"/>
    <property type="project" value="TreeGrafter"/>
</dbReference>
<dbReference type="GO" id="GO:0030621">
    <property type="term" value="F:U4 snRNA binding"/>
    <property type="evidence" value="ECO:0007669"/>
    <property type="project" value="TreeGrafter"/>
</dbReference>
<dbReference type="SUPFAM" id="SSF50978">
    <property type="entry name" value="WD40 repeat-like"/>
    <property type="match status" value="1"/>
</dbReference>
<dbReference type="AlphaFoldDB" id="A0A834NAI2"/>
<dbReference type="Pfam" id="PF08799">
    <property type="entry name" value="PRP4"/>
    <property type="match status" value="1"/>
</dbReference>
<proteinExistence type="predicted"/>
<dbReference type="PROSITE" id="PS50082">
    <property type="entry name" value="WD_REPEATS_2"/>
    <property type="match status" value="5"/>
</dbReference>
<feature type="repeat" description="WD" evidence="3">
    <location>
        <begin position="363"/>
        <end position="397"/>
    </location>
</feature>
<evidence type="ECO:0000256" key="3">
    <source>
        <dbReference type="PROSITE-ProRule" id="PRU00221"/>
    </source>
</evidence>
<keyword evidence="2" id="KW-0677">Repeat</keyword>
<keyword evidence="1 3" id="KW-0853">WD repeat</keyword>
<feature type="repeat" description="WD" evidence="3">
    <location>
        <begin position="525"/>
        <end position="561"/>
    </location>
</feature>
<protein>
    <recommendedName>
        <fullName evidence="4">Pre-mRNA processing factor 4 (PRP4)-like domain-containing protein</fullName>
    </recommendedName>
</protein>
<dbReference type="SMART" id="SM00320">
    <property type="entry name" value="WD40"/>
    <property type="match status" value="7"/>
</dbReference>
<dbReference type="FunFam" id="2.130.10.10:FF:000443">
    <property type="entry name" value="U4/U6 small nuclear ribonucleoprotein Prp4"/>
    <property type="match status" value="1"/>
</dbReference>
<dbReference type="InterPro" id="IPR015943">
    <property type="entry name" value="WD40/YVTN_repeat-like_dom_sf"/>
</dbReference>
<dbReference type="PRINTS" id="PR00320">
    <property type="entry name" value="GPROTEINBRPT"/>
</dbReference>
<dbReference type="SUPFAM" id="SSF158230">
    <property type="entry name" value="PRP4-like"/>
    <property type="match status" value="1"/>
</dbReference>
<dbReference type="InterPro" id="IPR036285">
    <property type="entry name" value="PRP4-like_sf"/>
</dbReference>
<dbReference type="FunFam" id="4.10.280.110:FF:000002">
    <property type="entry name" value="U4/U6 small nuclear ribonucleoprotein Prp4"/>
    <property type="match status" value="1"/>
</dbReference>
<evidence type="ECO:0000313" key="6">
    <source>
        <dbReference type="Proteomes" id="UP000600918"/>
    </source>
</evidence>
<dbReference type="InterPro" id="IPR014906">
    <property type="entry name" value="PRP4-like"/>
</dbReference>
<feature type="domain" description="Pre-mRNA processing factor 4 (PRP4)-like" evidence="4">
    <location>
        <begin position="131"/>
        <end position="183"/>
    </location>
</feature>
<dbReference type="PROSITE" id="PS50294">
    <property type="entry name" value="WD_REPEATS_REGION"/>
    <property type="match status" value="4"/>
</dbReference>
<evidence type="ECO:0000256" key="2">
    <source>
        <dbReference type="ARBA" id="ARBA00022737"/>
    </source>
</evidence>
<dbReference type="InterPro" id="IPR001680">
    <property type="entry name" value="WD40_rpt"/>
</dbReference>
<dbReference type="InterPro" id="IPR020472">
    <property type="entry name" value="WD40_PAC1"/>
</dbReference>
<dbReference type="Proteomes" id="UP000600918">
    <property type="component" value="Unassembled WGS sequence"/>
</dbReference>
<dbReference type="PANTHER" id="PTHR19846">
    <property type="entry name" value="WD40 REPEAT PROTEIN"/>
    <property type="match status" value="1"/>
</dbReference>
<comment type="caution">
    <text evidence="5">The sequence shown here is derived from an EMBL/GenBank/DDBJ whole genome shotgun (WGS) entry which is preliminary data.</text>
</comment>
<dbReference type="CDD" id="cd00200">
    <property type="entry name" value="WD40"/>
    <property type="match status" value="1"/>
</dbReference>
<dbReference type="Pfam" id="PF00400">
    <property type="entry name" value="WD40"/>
    <property type="match status" value="7"/>
</dbReference>
<dbReference type="FunFam" id="2.130.10.10:FF:001211">
    <property type="entry name" value="CBN-PRP-4 protein"/>
    <property type="match status" value="1"/>
</dbReference>
<dbReference type="InterPro" id="IPR019775">
    <property type="entry name" value="WD40_repeat_CS"/>
</dbReference>
<dbReference type="EMBL" id="JACSDY010000017">
    <property type="protein sequence ID" value="KAF7401855.1"/>
    <property type="molecule type" value="Genomic_DNA"/>
</dbReference>